<keyword evidence="3 6" id="KW-0949">S-adenosyl-L-methionine</keyword>
<dbReference type="PROSITE" id="PS51257">
    <property type="entry name" value="PROKAR_LIPOPROTEIN"/>
    <property type="match status" value="1"/>
</dbReference>
<comment type="caution">
    <text evidence="9">The sequence shown here is derived from an EMBL/GenBank/DDBJ whole genome shotgun (WGS) entry which is preliminary data.</text>
</comment>
<dbReference type="SUPFAM" id="SSF53335">
    <property type="entry name" value="S-adenosyl-L-methionine-dependent methyltransferases"/>
    <property type="match status" value="1"/>
</dbReference>
<dbReference type="Proteomes" id="UP000291485">
    <property type="component" value="Unassembled WGS sequence"/>
</dbReference>
<comment type="catalytic activity">
    <reaction evidence="5 8">
        <text>a 2'-deoxycytidine in DNA + S-adenosyl-L-methionine = a 5-methyl-2'-deoxycytidine in DNA + S-adenosyl-L-homocysteine + H(+)</text>
        <dbReference type="Rhea" id="RHEA:13681"/>
        <dbReference type="Rhea" id="RHEA-COMP:11369"/>
        <dbReference type="Rhea" id="RHEA-COMP:11370"/>
        <dbReference type="ChEBI" id="CHEBI:15378"/>
        <dbReference type="ChEBI" id="CHEBI:57856"/>
        <dbReference type="ChEBI" id="CHEBI:59789"/>
        <dbReference type="ChEBI" id="CHEBI:85452"/>
        <dbReference type="ChEBI" id="CHEBI:85454"/>
        <dbReference type="EC" id="2.1.1.37"/>
    </reaction>
</comment>
<dbReference type="EC" id="2.1.1.37" evidence="8"/>
<keyword evidence="2 6" id="KW-0808">Transferase</keyword>
<dbReference type="GO" id="GO:0009307">
    <property type="term" value="P:DNA restriction-modification system"/>
    <property type="evidence" value="ECO:0007669"/>
    <property type="project" value="UniProtKB-KW"/>
</dbReference>
<dbReference type="GO" id="GO:0003677">
    <property type="term" value="F:DNA binding"/>
    <property type="evidence" value="ECO:0007669"/>
    <property type="project" value="TreeGrafter"/>
</dbReference>
<keyword evidence="10" id="KW-1185">Reference proteome</keyword>
<evidence type="ECO:0000256" key="2">
    <source>
        <dbReference type="ARBA" id="ARBA00022679"/>
    </source>
</evidence>
<dbReference type="EMBL" id="SJSN01000006">
    <property type="protein sequence ID" value="TCD10391.1"/>
    <property type="molecule type" value="Genomic_DNA"/>
</dbReference>
<dbReference type="InterPro" id="IPR001525">
    <property type="entry name" value="C5_MeTfrase"/>
</dbReference>
<evidence type="ECO:0000313" key="10">
    <source>
        <dbReference type="Proteomes" id="UP000291485"/>
    </source>
</evidence>
<keyword evidence="4" id="KW-0680">Restriction system</keyword>
<dbReference type="GO" id="GO:0003886">
    <property type="term" value="F:DNA (cytosine-5-)-methyltransferase activity"/>
    <property type="evidence" value="ECO:0007669"/>
    <property type="project" value="UniProtKB-EC"/>
</dbReference>
<dbReference type="PROSITE" id="PS00094">
    <property type="entry name" value="C5_MTASE_1"/>
    <property type="match status" value="1"/>
</dbReference>
<dbReference type="PANTHER" id="PTHR10629:SF52">
    <property type="entry name" value="DNA (CYTOSINE-5)-METHYLTRANSFERASE 1"/>
    <property type="match status" value="1"/>
</dbReference>
<accession>A0A4V2MMW5</accession>
<keyword evidence="1 6" id="KW-0489">Methyltransferase</keyword>
<proteinExistence type="inferred from homology"/>
<dbReference type="PROSITE" id="PS51679">
    <property type="entry name" value="SAM_MT_C5"/>
    <property type="match status" value="1"/>
</dbReference>
<dbReference type="AlphaFoldDB" id="A0A4V2MMW5"/>
<evidence type="ECO:0000256" key="8">
    <source>
        <dbReference type="RuleBase" id="RU000417"/>
    </source>
</evidence>
<evidence type="ECO:0000256" key="4">
    <source>
        <dbReference type="ARBA" id="ARBA00022747"/>
    </source>
</evidence>
<name>A0A4V2MMW5_9SPHI</name>
<dbReference type="NCBIfam" id="TIGR00675">
    <property type="entry name" value="dcm"/>
    <property type="match status" value="1"/>
</dbReference>
<evidence type="ECO:0000256" key="3">
    <source>
        <dbReference type="ARBA" id="ARBA00022691"/>
    </source>
</evidence>
<evidence type="ECO:0000313" key="9">
    <source>
        <dbReference type="EMBL" id="TCD10391.1"/>
    </source>
</evidence>
<dbReference type="OrthoDB" id="32195at2"/>
<dbReference type="PANTHER" id="PTHR10629">
    <property type="entry name" value="CYTOSINE-SPECIFIC METHYLTRANSFERASE"/>
    <property type="match status" value="1"/>
</dbReference>
<evidence type="ECO:0000256" key="1">
    <source>
        <dbReference type="ARBA" id="ARBA00022603"/>
    </source>
</evidence>
<dbReference type="Pfam" id="PF00145">
    <property type="entry name" value="DNA_methylase"/>
    <property type="match status" value="1"/>
</dbReference>
<protein>
    <recommendedName>
        <fullName evidence="8">Cytosine-specific methyltransferase</fullName>
        <ecNumber evidence="8">2.1.1.37</ecNumber>
    </recommendedName>
</protein>
<evidence type="ECO:0000256" key="7">
    <source>
        <dbReference type="RuleBase" id="RU000416"/>
    </source>
</evidence>
<evidence type="ECO:0000256" key="6">
    <source>
        <dbReference type="PROSITE-ProRule" id="PRU01016"/>
    </source>
</evidence>
<dbReference type="InterPro" id="IPR018117">
    <property type="entry name" value="C5_DNA_meth_AS"/>
</dbReference>
<dbReference type="PRINTS" id="PR00105">
    <property type="entry name" value="C5METTRFRASE"/>
</dbReference>
<dbReference type="GO" id="GO:0032259">
    <property type="term" value="P:methylation"/>
    <property type="evidence" value="ECO:0007669"/>
    <property type="project" value="UniProtKB-KW"/>
</dbReference>
<dbReference type="InterPro" id="IPR050390">
    <property type="entry name" value="C5-Methyltransferase"/>
</dbReference>
<gene>
    <name evidence="9" type="ORF">EZ449_08545</name>
</gene>
<dbReference type="Gene3D" id="3.40.50.150">
    <property type="entry name" value="Vaccinia Virus protein VP39"/>
    <property type="match status" value="1"/>
</dbReference>
<dbReference type="InterPro" id="IPR029063">
    <property type="entry name" value="SAM-dependent_MTases_sf"/>
</dbReference>
<sequence>MIKSENLTYLSLFSSAGIGCYGFKTEGFDCVATVELLSKRLKIQQNNDKCKFASGYISEDITTDNAKVKIREELAKWNIEANGKDLDVLIATPPCQGMSVANHKKGNELNRNSLVTESIRLTKEIKPKFFIFENVRAFLKTLCTDVDGLDIPIKEAIELNLAADYQISYQILNFKDFGCPSSRTRSLVIGVRKDLNKQPENFYPEKSPEQLLRTTIGHLPLLKTMGEIAENDIYHNFRNYRPEMQDWISAIGEGESAFDNKDSKRIPHKVIDGEIVINVNKNGDKYKRQYWDKVAPCIHTRNDILSSQNTVHPVDNRVFSIRELMLMMSVPENFNWLDQSFEDLNKLSTTEKKKILAKEELNIRHCLGEAVPTVIFQQIASKIKTALATKHTNNQNIILALDEINI</sequence>
<dbReference type="GO" id="GO:0044027">
    <property type="term" value="P:negative regulation of gene expression via chromosomal CpG island methylation"/>
    <property type="evidence" value="ECO:0007669"/>
    <property type="project" value="TreeGrafter"/>
</dbReference>
<organism evidence="9 10">
    <name type="scientific">Pedobacter frigidisoli</name>
    <dbReference type="NCBI Taxonomy" id="2530455"/>
    <lineage>
        <taxon>Bacteria</taxon>
        <taxon>Pseudomonadati</taxon>
        <taxon>Bacteroidota</taxon>
        <taxon>Sphingobacteriia</taxon>
        <taxon>Sphingobacteriales</taxon>
        <taxon>Sphingobacteriaceae</taxon>
        <taxon>Pedobacter</taxon>
    </lineage>
</organism>
<comment type="similarity">
    <text evidence="6 7">Belongs to the class I-like SAM-binding methyltransferase superfamily. C5-methyltransferase family.</text>
</comment>
<feature type="active site" evidence="6">
    <location>
        <position position="95"/>
    </location>
</feature>
<reference evidence="9 10" key="1">
    <citation type="submission" date="2019-02" db="EMBL/GenBank/DDBJ databases">
        <title>Pedobacter sp. RP-3-11 sp. nov., isolated from Arctic soil.</title>
        <authorList>
            <person name="Dahal R.H."/>
        </authorList>
    </citation>
    <scope>NUCLEOTIDE SEQUENCE [LARGE SCALE GENOMIC DNA]</scope>
    <source>
        <strain evidence="9 10">RP-3-11</strain>
    </source>
</reference>
<dbReference type="RefSeq" id="WP_131557684.1">
    <property type="nucleotide sequence ID" value="NZ_SJSN01000006.1"/>
</dbReference>
<evidence type="ECO:0000256" key="5">
    <source>
        <dbReference type="ARBA" id="ARBA00047422"/>
    </source>
</evidence>
<dbReference type="Gene3D" id="3.90.120.10">
    <property type="entry name" value="DNA Methylase, subunit A, domain 2"/>
    <property type="match status" value="1"/>
</dbReference>